<evidence type="ECO:0000313" key="7">
    <source>
        <dbReference type="Proteomes" id="UP001432027"/>
    </source>
</evidence>
<evidence type="ECO:0000256" key="2">
    <source>
        <dbReference type="SAM" id="SignalP"/>
    </source>
</evidence>
<dbReference type="EMBL" id="BTSX01000001">
    <property type="protein sequence ID" value="GMS81765.1"/>
    <property type="molecule type" value="Genomic_DNA"/>
</dbReference>
<organism evidence="4 7">
    <name type="scientific">Pristionchus entomophagus</name>
    <dbReference type="NCBI Taxonomy" id="358040"/>
    <lineage>
        <taxon>Eukaryota</taxon>
        <taxon>Metazoa</taxon>
        <taxon>Ecdysozoa</taxon>
        <taxon>Nematoda</taxon>
        <taxon>Chromadorea</taxon>
        <taxon>Rhabditida</taxon>
        <taxon>Rhabditina</taxon>
        <taxon>Diplogasteromorpha</taxon>
        <taxon>Diplogasteroidea</taxon>
        <taxon>Neodiplogasteridae</taxon>
        <taxon>Pristionchus</taxon>
    </lineage>
</organism>
<evidence type="ECO:0000259" key="3">
    <source>
        <dbReference type="PROSITE" id="PS51670"/>
    </source>
</evidence>
<sequence length="159" mass="16629">IAHFFFILALFTASAAQDICPTPEEGCYGDDDCSVFGPGATCNKDSSTDFIGCCKSPSTSTTAAPPTFPTESCLASEVCLASEDCWMFGPGATCYKDSPTDFLGCCSAPFTSTTAPQTCVDLINPVHSAFICSNLRASCTSSSFSPMMRVMCPATCGFC</sequence>
<evidence type="ECO:0000313" key="4">
    <source>
        <dbReference type="EMBL" id="GMS81765.1"/>
    </source>
</evidence>
<proteinExistence type="predicted"/>
<keyword evidence="7" id="KW-1185">Reference proteome</keyword>
<dbReference type="AlphaFoldDB" id="A0AAV5SNS6"/>
<reference evidence="4" key="1">
    <citation type="submission" date="2023-10" db="EMBL/GenBank/DDBJ databases">
        <title>Genome assembly of Pristionchus species.</title>
        <authorList>
            <person name="Yoshida K."/>
            <person name="Sommer R.J."/>
        </authorList>
    </citation>
    <scope>NUCLEOTIDE SEQUENCE</scope>
    <source>
        <strain evidence="4">RS0144</strain>
    </source>
</reference>
<comment type="caution">
    <text evidence="1">Lacks conserved residue(s) required for the propagation of feature annotation.</text>
</comment>
<keyword evidence="2" id="KW-0732">Signal</keyword>
<dbReference type="SMART" id="SM00254">
    <property type="entry name" value="ShKT"/>
    <property type="match status" value="1"/>
</dbReference>
<dbReference type="Gene3D" id="1.10.10.1870">
    <property type="entry name" value="ShTK domain-like"/>
    <property type="match status" value="1"/>
</dbReference>
<dbReference type="EMBL" id="BTSX01000001">
    <property type="protein sequence ID" value="GMS81769.1"/>
    <property type="molecule type" value="Genomic_DNA"/>
</dbReference>
<gene>
    <name evidence="4" type="ORF">PENTCL1PPCAC_3940</name>
    <name evidence="5" type="ORF">PENTCL1PPCAC_3943</name>
    <name evidence="6" type="ORF">PENTCL1PPCAC_3944</name>
</gene>
<dbReference type="PROSITE" id="PS51670">
    <property type="entry name" value="SHKT"/>
    <property type="match status" value="1"/>
</dbReference>
<feature type="non-terminal residue" evidence="4">
    <location>
        <position position="1"/>
    </location>
</feature>
<dbReference type="Proteomes" id="UP001432027">
    <property type="component" value="Unassembled WGS sequence"/>
</dbReference>
<dbReference type="InterPro" id="IPR003582">
    <property type="entry name" value="ShKT_dom"/>
</dbReference>
<dbReference type="EMBL" id="BTSX01000001">
    <property type="protein sequence ID" value="GMS81768.1"/>
    <property type="molecule type" value="Genomic_DNA"/>
</dbReference>
<accession>A0AAV5SNS6</accession>
<feature type="chain" id="PRO_5044714683" description="ShKT domain-containing protein" evidence="2">
    <location>
        <begin position="17"/>
        <end position="159"/>
    </location>
</feature>
<protein>
    <recommendedName>
        <fullName evidence="3">ShKT domain-containing protein</fullName>
    </recommendedName>
</protein>
<comment type="caution">
    <text evidence="4">The sequence shown here is derived from an EMBL/GenBank/DDBJ whole genome shotgun (WGS) entry which is preliminary data.</text>
</comment>
<name>A0AAV5SNS6_9BILA</name>
<evidence type="ECO:0000313" key="5">
    <source>
        <dbReference type="EMBL" id="GMS81768.1"/>
    </source>
</evidence>
<feature type="signal peptide" evidence="2">
    <location>
        <begin position="1"/>
        <end position="16"/>
    </location>
</feature>
<dbReference type="Pfam" id="PF01549">
    <property type="entry name" value="ShK"/>
    <property type="match status" value="1"/>
</dbReference>
<evidence type="ECO:0000256" key="1">
    <source>
        <dbReference type="PROSITE-ProRule" id="PRU01005"/>
    </source>
</evidence>
<evidence type="ECO:0000313" key="6">
    <source>
        <dbReference type="EMBL" id="GMS81769.1"/>
    </source>
</evidence>
<feature type="domain" description="ShKT" evidence="3">
    <location>
        <begin position="119"/>
        <end position="159"/>
    </location>
</feature>